<dbReference type="Proteomes" id="UP001163603">
    <property type="component" value="Chromosome 12"/>
</dbReference>
<gene>
    <name evidence="1" type="ORF">Pint_11204</name>
</gene>
<evidence type="ECO:0000313" key="1">
    <source>
        <dbReference type="EMBL" id="KAJ0018579.1"/>
    </source>
</evidence>
<sequence>MIWLSTLQLRVELVTLMFGKNKELLSIRGHMTMLPIHIAAQGGHKVSGSKNLPHEKLPSKALKLAKLLLDKVDCRDNKIDDAIKVAVEEENIEF</sequence>
<protein>
    <submittedName>
        <fullName evidence="1">Uncharacterized protein</fullName>
    </submittedName>
</protein>
<name>A0ACC0XJU0_9ROSI</name>
<dbReference type="EMBL" id="CM047747">
    <property type="protein sequence ID" value="KAJ0018579.1"/>
    <property type="molecule type" value="Genomic_DNA"/>
</dbReference>
<reference evidence="2" key="1">
    <citation type="journal article" date="2023" name="G3 (Bethesda)">
        <title>Genome assembly and association tests identify interacting loci associated with vigor, precocity, and sex in interspecific pistachio rootstocks.</title>
        <authorList>
            <person name="Palmer W."/>
            <person name="Jacygrad E."/>
            <person name="Sagayaradj S."/>
            <person name="Cavanaugh K."/>
            <person name="Han R."/>
            <person name="Bertier L."/>
            <person name="Beede B."/>
            <person name="Kafkas S."/>
            <person name="Golino D."/>
            <person name="Preece J."/>
            <person name="Michelmore R."/>
        </authorList>
    </citation>
    <scope>NUCLEOTIDE SEQUENCE [LARGE SCALE GENOMIC DNA]</scope>
</reference>
<proteinExistence type="predicted"/>
<comment type="caution">
    <text evidence="1">The sequence shown here is derived from an EMBL/GenBank/DDBJ whole genome shotgun (WGS) entry which is preliminary data.</text>
</comment>
<organism evidence="1 2">
    <name type="scientific">Pistacia integerrima</name>
    <dbReference type="NCBI Taxonomy" id="434235"/>
    <lineage>
        <taxon>Eukaryota</taxon>
        <taxon>Viridiplantae</taxon>
        <taxon>Streptophyta</taxon>
        <taxon>Embryophyta</taxon>
        <taxon>Tracheophyta</taxon>
        <taxon>Spermatophyta</taxon>
        <taxon>Magnoliopsida</taxon>
        <taxon>eudicotyledons</taxon>
        <taxon>Gunneridae</taxon>
        <taxon>Pentapetalae</taxon>
        <taxon>rosids</taxon>
        <taxon>malvids</taxon>
        <taxon>Sapindales</taxon>
        <taxon>Anacardiaceae</taxon>
        <taxon>Pistacia</taxon>
    </lineage>
</organism>
<keyword evidence="2" id="KW-1185">Reference proteome</keyword>
<accession>A0ACC0XJU0</accession>
<evidence type="ECO:0000313" key="2">
    <source>
        <dbReference type="Proteomes" id="UP001163603"/>
    </source>
</evidence>